<keyword evidence="4" id="KW-0813">Transport</keyword>
<evidence type="ECO:0000256" key="12">
    <source>
        <dbReference type="ARBA" id="ARBA00023303"/>
    </source>
</evidence>
<dbReference type="EMBL" id="JAKMXF010000288">
    <property type="protein sequence ID" value="KAI6653253.1"/>
    <property type="molecule type" value="Genomic_DNA"/>
</dbReference>
<comment type="caution">
    <text evidence="16">The sequence shown here is derived from an EMBL/GenBank/DDBJ whole genome shotgun (WGS) entry which is preliminary data.</text>
</comment>
<evidence type="ECO:0000256" key="9">
    <source>
        <dbReference type="ARBA" id="ARBA00023136"/>
    </source>
</evidence>
<evidence type="ECO:0000256" key="14">
    <source>
        <dbReference type="ARBA" id="ARBA00032817"/>
    </source>
</evidence>
<evidence type="ECO:0000256" key="15">
    <source>
        <dbReference type="SAM" id="Phobius"/>
    </source>
</evidence>
<dbReference type="Pfam" id="PF15122">
    <property type="entry name" value="TMEM206"/>
    <property type="match status" value="1"/>
</dbReference>
<evidence type="ECO:0000256" key="3">
    <source>
        <dbReference type="ARBA" id="ARBA00013993"/>
    </source>
</evidence>
<keyword evidence="8" id="KW-0406">Ion transport</keyword>
<dbReference type="InterPro" id="IPR029366">
    <property type="entry name" value="TMEM206"/>
</dbReference>
<feature type="transmembrane region" description="Helical" evidence="15">
    <location>
        <begin position="49"/>
        <end position="73"/>
    </location>
</feature>
<protein>
    <recommendedName>
        <fullName evidence="3">Proton-activated chloride channel</fullName>
    </recommendedName>
    <alternativeName>
        <fullName evidence="14">Transmembrane protein 206</fullName>
    </alternativeName>
</protein>
<evidence type="ECO:0000256" key="13">
    <source>
        <dbReference type="ARBA" id="ARBA00024167"/>
    </source>
</evidence>
<evidence type="ECO:0000256" key="1">
    <source>
        <dbReference type="ARBA" id="ARBA00004651"/>
    </source>
</evidence>
<evidence type="ECO:0000256" key="4">
    <source>
        <dbReference type="ARBA" id="ARBA00022448"/>
    </source>
</evidence>
<evidence type="ECO:0000256" key="6">
    <source>
        <dbReference type="ARBA" id="ARBA00022692"/>
    </source>
</evidence>
<keyword evidence="12" id="KW-0407">Ion channel</keyword>
<dbReference type="GO" id="GO:0005254">
    <property type="term" value="F:chloride channel activity"/>
    <property type="evidence" value="ECO:0007669"/>
    <property type="project" value="UniProtKB-KW"/>
</dbReference>
<dbReference type="PANTHER" id="PTHR16087:SF0">
    <property type="entry name" value="PROTON-ACTIVATED CHLORIDE CHANNEL"/>
    <property type="match status" value="1"/>
</dbReference>
<comment type="subcellular location">
    <subcellularLocation>
        <location evidence="1">Cell membrane</location>
        <topology evidence="1">Multi-pass membrane protein</topology>
    </subcellularLocation>
</comment>
<sequence length="353" mass="41710">MSKSLMKSYGTTEEEKGLMDPENLMDHSYRERSRTESFISNYHSKRIKLFLQTFLVFVLYFFLMLVAFGYTFITVESLVLSYTYPVRSVTYTYKQEFKPPSIIIYPDIDDTFISCDFEVKKNNGDKLLPDYTDVNCSMMEYNYFSHTHNNTRKVLAFKGPARVQLGEKNVFHFQLNLTNRSVSNLEFRVYNTFENFKNEAGRKTPEVFLQEIEENNPVYMLAGDFANFVKLDKTIDQTLNNKIYVTFQVTTNLARLIPGVNNSRSDEVIAEFEWADPILEESQELVSTTVWNTLGSLCAMFLALGKVWLYGKNWIFKIWRTYKRSEKYKRRYTERQEFLKTLEINEELKKEKV</sequence>
<evidence type="ECO:0000313" key="16">
    <source>
        <dbReference type="EMBL" id="KAI6653253.1"/>
    </source>
</evidence>
<evidence type="ECO:0000256" key="7">
    <source>
        <dbReference type="ARBA" id="ARBA00022989"/>
    </source>
</evidence>
<keyword evidence="17" id="KW-1185">Reference proteome</keyword>
<dbReference type="Proteomes" id="UP001165289">
    <property type="component" value="Unassembled WGS sequence"/>
</dbReference>
<evidence type="ECO:0000256" key="8">
    <source>
        <dbReference type="ARBA" id="ARBA00023065"/>
    </source>
</evidence>
<dbReference type="PANTHER" id="PTHR16087">
    <property type="entry name" value="TRANSMEMBRANE PROTEIN 206"/>
    <property type="match status" value="1"/>
</dbReference>
<dbReference type="GO" id="GO:0005886">
    <property type="term" value="C:plasma membrane"/>
    <property type="evidence" value="ECO:0007669"/>
    <property type="project" value="UniProtKB-SubCell"/>
</dbReference>
<evidence type="ECO:0000256" key="2">
    <source>
        <dbReference type="ARBA" id="ARBA00009151"/>
    </source>
</evidence>
<evidence type="ECO:0000256" key="10">
    <source>
        <dbReference type="ARBA" id="ARBA00023173"/>
    </source>
</evidence>
<keyword evidence="11" id="KW-0868">Chloride</keyword>
<evidence type="ECO:0000313" key="17">
    <source>
        <dbReference type="Proteomes" id="UP001165289"/>
    </source>
</evidence>
<keyword evidence="5" id="KW-1003">Cell membrane</keyword>
<comment type="similarity">
    <text evidence="2">Belongs to the proton-activated chloride channel family.</text>
</comment>
<dbReference type="AlphaFoldDB" id="A0AAV7JWA9"/>
<evidence type="ECO:0000256" key="11">
    <source>
        <dbReference type="ARBA" id="ARBA00023214"/>
    </source>
</evidence>
<name>A0AAV7JWA9_9METZ</name>
<organism evidence="16 17">
    <name type="scientific">Oopsacas minuta</name>
    <dbReference type="NCBI Taxonomy" id="111878"/>
    <lineage>
        <taxon>Eukaryota</taxon>
        <taxon>Metazoa</taxon>
        <taxon>Porifera</taxon>
        <taxon>Hexactinellida</taxon>
        <taxon>Hexasterophora</taxon>
        <taxon>Lyssacinosida</taxon>
        <taxon>Leucopsacidae</taxon>
        <taxon>Oopsacas</taxon>
    </lineage>
</organism>
<keyword evidence="10" id="KW-0869">Chloride channel</keyword>
<evidence type="ECO:0000256" key="5">
    <source>
        <dbReference type="ARBA" id="ARBA00022475"/>
    </source>
</evidence>
<reference evidence="16 17" key="1">
    <citation type="journal article" date="2023" name="BMC Biol.">
        <title>The compact genome of the sponge Oopsacas minuta (Hexactinellida) is lacking key metazoan core genes.</title>
        <authorList>
            <person name="Santini S."/>
            <person name="Schenkelaars Q."/>
            <person name="Jourda C."/>
            <person name="Duchesne M."/>
            <person name="Belahbib H."/>
            <person name="Rocher C."/>
            <person name="Selva M."/>
            <person name="Riesgo A."/>
            <person name="Vervoort M."/>
            <person name="Leys S.P."/>
            <person name="Kodjabachian L."/>
            <person name="Le Bivic A."/>
            <person name="Borchiellini C."/>
            <person name="Claverie J.M."/>
            <person name="Renard E."/>
        </authorList>
    </citation>
    <scope>NUCLEOTIDE SEQUENCE [LARGE SCALE GENOMIC DNA]</scope>
    <source>
        <strain evidence="16">SPO-2</strain>
    </source>
</reference>
<keyword evidence="9 15" id="KW-0472">Membrane</keyword>
<comment type="catalytic activity">
    <reaction evidence="13">
        <text>chloride(in) = chloride(out)</text>
        <dbReference type="Rhea" id="RHEA:29823"/>
        <dbReference type="ChEBI" id="CHEBI:17996"/>
    </reaction>
</comment>
<keyword evidence="6 15" id="KW-0812">Transmembrane</keyword>
<dbReference type="GO" id="GO:0034707">
    <property type="term" value="C:chloride channel complex"/>
    <property type="evidence" value="ECO:0007669"/>
    <property type="project" value="UniProtKB-KW"/>
</dbReference>
<accession>A0AAV7JWA9</accession>
<proteinExistence type="inferred from homology"/>
<gene>
    <name evidence="16" type="ORF">LOD99_3778</name>
</gene>
<keyword evidence="7 15" id="KW-1133">Transmembrane helix</keyword>